<dbReference type="InterPro" id="IPR017517">
    <property type="entry name" value="Maleyloyr_isom"/>
</dbReference>
<dbReference type="SUPFAM" id="SSF109854">
    <property type="entry name" value="DinB/YfiT-like putative metalloenzymes"/>
    <property type="match status" value="1"/>
</dbReference>
<dbReference type="InterPro" id="IPR024344">
    <property type="entry name" value="MDMPI_metal-binding"/>
</dbReference>
<proteinExistence type="predicted"/>
<dbReference type="GO" id="GO:0046872">
    <property type="term" value="F:metal ion binding"/>
    <property type="evidence" value="ECO:0007669"/>
    <property type="project" value="InterPro"/>
</dbReference>
<evidence type="ECO:0000313" key="3">
    <source>
        <dbReference type="Proteomes" id="UP000241595"/>
    </source>
</evidence>
<dbReference type="InterPro" id="IPR034660">
    <property type="entry name" value="DinB/YfiT-like"/>
</dbReference>
<dbReference type="Proteomes" id="UP000241595">
    <property type="component" value="Unassembled WGS sequence"/>
</dbReference>
<dbReference type="Pfam" id="PF11716">
    <property type="entry name" value="MDMPI_N"/>
    <property type="match status" value="1"/>
</dbReference>
<feature type="domain" description="Mycothiol-dependent maleylpyruvate isomerase metal-binding" evidence="1">
    <location>
        <begin position="14"/>
        <end position="141"/>
    </location>
</feature>
<reference evidence="2 3" key="1">
    <citation type="submission" date="2017-01" db="EMBL/GenBank/DDBJ databases">
        <authorList>
            <consortium name="Urmite Genomes"/>
        </authorList>
    </citation>
    <scope>NUCLEOTIDE SEQUENCE [LARGE SCALE GENOMIC DNA]</scope>
    <source>
        <strain evidence="2 3">AB308</strain>
    </source>
</reference>
<name>A0A2U3NI38_9MYCO</name>
<dbReference type="EMBL" id="FTRV01000015">
    <property type="protein sequence ID" value="SPM31182.1"/>
    <property type="molecule type" value="Genomic_DNA"/>
</dbReference>
<keyword evidence="3" id="KW-1185">Reference proteome</keyword>
<dbReference type="Gene3D" id="1.20.120.450">
    <property type="entry name" value="dinb family like domain"/>
    <property type="match status" value="1"/>
</dbReference>
<dbReference type="NCBIfam" id="TIGR03086">
    <property type="entry name" value="TIGR03086 family metal-binding protein"/>
    <property type="match status" value="1"/>
</dbReference>
<evidence type="ECO:0000259" key="1">
    <source>
        <dbReference type="Pfam" id="PF11716"/>
    </source>
</evidence>
<organism evidence="2 3">
    <name type="scientific">Mycobacterium terramassiliense</name>
    <dbReference type="NCBI Taxonomy" id="1841859"/>
    <lineage>
        <taxon>Bacteria</taxon>
        <taxon>Bacillati</taxon>
        <taxon>Actinomycetota</taxon>
        <taxon>Actinomycetes</taxon>
        <taxon>Mycobacteriales</taxon>
        <taxon>Mycobacteriaceae</taxon>
        <taxon>Mycobacterium</taxon>
    </lineage>
</organism>
<accession>A0A2U3NI38</accession>
<dbReference type="STRING" id="1841859.GCA_900157385_04696"/>
<evidence type="ECO:0000313" key="2">
    <source>
        <dbReference type="EMBL" id="SPM31182.1"/>
    </source>
</evidence>
<dbReference type="NCBIfam" id="TIGR03083">
    <property type="entry name" value="maleylpyruvate isomerase family mycothiol-dependent enzyme"/>
    <property type="match status" value="1"/>
</dbReference>
<gene>
    <name evidence="2" type="ORF">MTAB308_4695</name>
</gene>
<dbReference type="AlphaFoldDB" id="A0A2U3NI38"/>
<protein>
    <submittedName>
        <fullName evidence="2">TIGR03086 family protein</fullName>
    </submittedName>
</protein>
<dbReference type="OrthoDB" id="5185819at2"/>
<sequence length="206" mass="21236">MLMHTIPDVRSPHRTAVQASVDVVAAVTRDDLGRPTPCAGWNLHDLLSHMTVQHHGFAAAARGGGDSPTLWAPDRVADAVAADPAGTYAAAAADVLDAFADDGVLDATFALPEFGPGASFPGAVAIGFHFVDYVAHGWDVARSVGAQFALPDDVLAAALPLVLVVPDGDDRTTDGAPFGPAVAAPGDATDLDRILSHLGRTPDWHP</sequence>
<dbReference type="InterPro" id="IPR017520">
    <property type="entry name" value="CHP03086"/>
</dbReference>